<sequence>MSDRPNSSERAAAAAEDTGRRLADTDVPYADCGADPAERIACLTLDLENDWYVEQSGYDHLTFAYIDDYIELIRDIDVPVSFFVVGRTIERYPDVIDELESKLTCEFHLHSYQHDTSKSYDFQAELRRGREAFVAHFGYEPMGYRAPQGNIDADEFAMLEAAGFHFDSSVFPSYRPGVYNNLAAPRTPYRPDGTTELLELPVGTTATRVPLSHSYLKLLGRPFLRALESVSLPTPLVYNTHLQDLYRTRTYELLPRWKRAVFERNVDRSTALLRSVVETLRHRGYSFTTISRAYETHREGHGRRGRGEHGRRGARPDLTTSSTNVSTH</sequence>
<gene>
    <name evidence="3" type="ordered locus">Halru_2867</name>
</gene>
<name>L0IHI6_HALRX</name>
<keyword evidence="3" id="KW-0624">Polysaccharide degradation</keyword>
<keyword evidence="3" id="KW-0326">Glycosidase</keyword>
<feature type="compositionally biased region" description="Polar residues" evidence="1">
    <location>
        <begin position="318"/>
        <end position="328"/>
    </location>
</feature>
<dbReference type="InterPro" id="IPR002509">
    <property type="entry name" value="NODB_dom"/>
</dbReference>
<organism evidence="3 4">
    <name type="scientific">Halovivax ruber (strain DSM 18193 / JCM 13892 / XH-70)</name>
    <dbReference type="NCBI Taxonomy" id="797302"/>
    <lineage>
        <taxon>Archaea</taxon>
        <taxon>Methanobacteriati</taxon>
        <taxon>Methanobacteriota</taxon>
        <taxon>Stenosarchaea group</taxon>
        <taxon>Halobacteria</taxon>
        <taxon>Halobacteriales</taxon>
        <taxon>Natrialbaceae</taxon>
        <taxon>Halovivax</taxon>
    </lineage>
</organism>
<proteinExistence type="predicted"/>
<dbReference type="HOGENOM" id="CLU_073247_0_0_2"/>
<feature type="region of interest" description="Disordered" evidence="1">
    <location>
        <begin position="292"/>
        <end position="328"/>
    </location>
</feature>
<keyword evidence="4" id="KW-1185">Reference proteome</keyword>
<dbReference type="eggNOG" id="arCOG02876">
    <property type="taxonomic scope" value="Archaea"/>
</dbReference>
<feature type="compositionally biased region" description="Basic and acidic residues" evidence="1">
    <location>
        <begin position="305"/>
        <end position="315"/>
    </location>
</feature>
<dbReference type="Gene3D" id="3.20.20.370">
    <property type="entry name" value="Glycoside hydrolase/deacetylase"/>
    <property type="match status" value="1"/>
</dbReference>
<dbReference type="RefSeq" id="WP_015302026.1">
    <property type="nucleotide sequence ID" value="NC_019964.1"/>
</dbReference>
<keyword evidence="3" id="KW-0858">Xylan degradation</keyword>
<dbReference type="SUPFAM" id="SSF88713">
    <property type="entry name" value="Glycoside hydrolase/deacetylase"/>
    <property type="match status" value="1"/>
</dbReference>
<dbReference type="PANTHER" id="PTHR47561:SF1">
    <property type="entry name" value="POLYSACCHARIDE DEACETYLASE FAMILY PROTEIN (AFU_ORTHOLOGUE AFUA_6G05030)"/>
    <property type="match status" value="1"/>
</dbReference>
<dbReference type="AlphaFoldDB" id="L0IHI6"/>
<dbReference type="STRING" id="797302.Halru_2867"/>
<keyword evidence="3" id="KW-0378">Hydrolase</keyword>
<dbReference type="GeneID" id="14377815"/>
<evidence type="ECO:0000313" key="3">
    <source>
        <dbReference type="EMBL" id="AGB17437.1"/>
    </source>
</evidence>
<dbReference type="GO" id="GO:0016810">
    <property type="term" value="F:hydrolase activity, acting on carbon-nitrogen (but not peptide) bonds"/>
    <property type="evidence" value="ECO:0007669"/>
    <property type="project" value="InterPro"/>
</dbReference>
<dbReference type="Pfam" id="PF01522">
    <property type="entry name" value="Polysacc_deac_1"/>
    <property type="match status" value="1"/>
</dbReference>
<dbReference type="InterPro" id="IPR011330">
    <property type="entry name" value="Glyco_hydro/deAcase_b/a-brl"/>
</dbReference>
<keyword evidence="3" id="KW-0119">Carbohydrate metabolism</keyword>
<dbReference type="GO" id="GO:0045493">
    <property type="term" value="P:xylan catabolic process"/>
    <property type="evidence" value="ECO:0007669"/>
    <property type="project" value="UniProtKB-KW"/>
</dbReference>
<dbReference type="PANTHER" id="PTHR47561">
    <property type="entry name" value="POLYSACCHARIDE DEACETYLASE FAMILY PROTEIN (AFU_ORTHOLOGUE AFUA_6G05030)"/>
    <property type="match status" value="1"/>
</dbReference>
<evidence type="ECO:0000259" key="2">
    <source>
        <dbReference type="Pfam" id="PF01522"/>
    </source>
</evidence>
<protein>
    <submittedName>
        <fullName evidence="3">Putative xylanase/chitin deacetylase</fullName>
    </submittedName>
</protein>
<feature type="domain" description="NodB homology" evidence="2">
    <location>
        <begin position="66"/>
        <end position="165"/>
    </location>
</feature>
<dbReference type="GO" id="GO:0016798">
    <property type="term" value="F:hydrolase activity, acting on glycosyl bonds"/>
    <property type="evidence" value="ECO:0007669"/>
    <property type="project" value="UniProtKB-KW"/>
</dbReference>
<dbReference type="Proteomes" id="UP000010846">
    <property type="component" value="Chromosome"/>
</dbReference>
<dbReference type="KEGG" id="hru:Halru_2867"/>
<accession>L0IHI6</accession>
<feature type="region of interest" description="Disordered" evidence="1">
    <location>
        <begin position="1"/>
        <end position="20"/>
    </location>
</feature>
<evidence type="ECO:0000313" key="4">
    <source>
        <dbReference type="Proteomes" id="UP000010846"/>
    </source>
</evidence>
<reference evidence="3" key="1">
    <citation type="submission" date="2011-09" db="EMBL/GenBank/DDBJ databases">
        <title>Complete sequence of Halovivax ruber XH-70.</title>
        <authorList>
            <consortium name="US DOE Joint Genome Institute"/>
            <person name="Lucas S."/>
            <person name="Han J."/>
            <person name="Lapidus A."/>
            <person name="Cheng J.-F."/>
            <person name="Goodwin L."/>
            <person name="Pitluck S."/>
            <person name="Peters L."/>
            <person name="Mikhailova N."/>
            <person name="Davenport K."/>
            <person name="Detter J.C."/>
            <person name="Han C."/>
            <person name="Tapia R."/>
            <person name="Land M."/>
            <person name="Hauser L."/>
            <person name="Kyrpides N."/>
            <person name="Ivanova N."/>
            <person name="Pagani I."/>
            <person name="Sproer C."/>
            <person name="Anderson I."/>
            <person name="Woyke T."/>
        </authorList>
    </citation>
    <scope>NUCLEOTIDE SEQUENCE</scope>
    <source>
        <strain evidence="3">XH-70</strain>
    </source>
</reference>
<evidence type="ECO:0000256" key="1">
    <source>
        <dbReference type="SAM" id="MobiDB-lite"/>
    </source>
</evidence>
<dbReference type="EMBL" id="CP003050">
    <property type="protein sequence ID" value="AGB17437.1"/>
    <property type="molecule type" value="Genomic_DNA"/>
</dbReference>